<dbReference type="PANTHER" id="PTHR11985:SF15">
    <property type="entry name" value="GLYCEROL-3-PHOSPHATE DEHYDROGENASE, MITOCHONDRIAL"/>
    <property type="match status" value="1"/>
</dbReference>
<dbReference type="AlphaFoldDB" id="V5CAZ8"/>
<comment type="similarity">
    <text evidence="2">Belongs to the FAD-dependent glycerol-3-phosphate dehydrogenase family.</text>
</comment>
<dbReference type="PRINTS" id="PR01001">
    <property type="entry name" value="FADG3PDH"/>
</dbReference>
<evidence type="ECO:0000256" key="2">
    <source>
        <dbReference type="ARBA" id="ARBA00007330"/>
    </source>
</evidence>
<dbReference type="SUPFAM" id="SSF51905">
    <property type="entry name" value="FAD/NAD(P)-binding domain"/>
    <property type="match status" value="1"/>
</dbReference>
<dbReference type="STRING" id="1116472.MGMO_7c00070"/>
<comment type="caution">
    <text evidence="8">The sequence shown here is derived from an EMBL/GenBank/DDBJ whole genome shotgun (WGS) entry which is preliminary data.</text>
</comment>
<gene>
    <name evidence="8" type="primary">glpD</name>
    <name evidence="8" type="ORF">MGMO_7c00070</name>
</gene>
<name>V5CAZ8_9GAMM</name>
<dbReference type="InterPro" id="IPR038299">
    <property type="entry name" value="DAO_C_sf"/>
</dbReference>
<dbReference type="Pfam" id="PF16901">
    <property type="entry name" value="DAO_C"/>
    <property type="match status" value="1"/>
</dbReference>
<feature type="domain" description="Alpha-glycerophosphate oxidase C-terminal" evidence="7">
    <location>
        <begin position="411"/>
        <end position="511"/>
    </location>
</feature>
<dbReference type="Pfam" id="PF01266">
    <property type="entry name" value="DAO"/>
    <property type="match status" value="1"/>
</dbReference>
<evidence type="ECO:0000256" key="3">
    <source>
        <dbReference type="ARBA" id="ARBA00022630"/>
    </source>
</evidence>
<organism evidence="8 9">
    <name type="scientific">Methyloglobulus morosus KoM1</name>
    <dbReference type="NCBI Taxonomy" id="1116472"/>
    <lineage>
        <taxon>Bacteria</taxon>
        <taxon>Pseudomonadati</taxon>
        <taxon>Pseudomonadota</taxon>
        <taxon>Gammaproteobacteria</taxon>
        <taxon>Methylococcales</taxon>
        <taxon>Methylococcaceae</taxon>
        <taxon>Methyloglobulus</taxon>
    </lineage>
</organism>
<comment type="cofactor">
    <cofactor evidence="1">
        <name>FAD</name>
        <dbReference type="ChEBI" id="CHEBI:57692"/>
    </cofactor>
</comment>
<evidence type="ECO:0000259" key="7">
    <source>
        <dbReference type="Pfam" id="PF16901"/>
    </source>
</evidence>
<sequence>MQRDFKQLKNRKFDVLVCGGGIYGAWTAYDAALRGLKVALVDKGDWASATSSASSKLIHGGLRYLETFNFKLVKKSLTERRMLLQTAPHRVWPLRFGIPVYKNSRIGAFRLKCGLALYDFLAGDMPKTQAHQYHSKDDFIKHFPCLDPMGLMGGFTYFDAQTDDARFVLELIDGAISAGAVCVSYCEATELIEQNGIICGAVLQDKVNDEALRIEASLVVDTTGRWSVSFQNDKGSYRLTKGIHLIMPKTVTDEALLLTAQSDGRVFFVIPWYGLTLLGTTDTNYEGDIDKVTITSEDIGYLLGEANHVLKTTHWTGQDIIGKFAGIRVLQQSQDKNPSNLSRDWALKTSPNGLLSSIGGKFTSAREDSAIIVDVLCNQLGKPSVCQTFGKTFPWLTHTDYPALLDSSLLTAEQLGIDNDSAVWLVRRHGNRITEIFQLCTENPALVKRIRPELPFIMADFVFCAKNEMTIHLEDLLRRRIPLLILAKLSPDEFNRLANNAAAILSWDADKTQAEIAGCLQNQDIDWDFEK</sequence>
<evidence type="ECO:0000313" key="9">
    <source>
        <dbReference type="Proteomes" id="UP000017842"/>
    </source>
</evidence>
<dbReference type="PATRIC" id="fig|1116472.3.peg.133"/>
<protein>
    <submittedName>
        <fullName evidence="8">Glycerol-3-phosphate dehydrogenase GlpD</fullName>
        <ecNumber evidence="8">1.1.5.3</ecNumber>
    </submittedName>
</protein>
<reference evidence="8 9" key="1">
    <citation type="journal article" date="2013" name="Genome Announc.">
        <title>Draft Genome Sequence of the Methanotrophic Gammaproteobacterium Methyloglobulus morosus DSM 22980 Strain KoM1.</title>
        <authorList>
            <person name="Poehlein A."/>
            <person name="Deutzmann J.S."/>
            <person name="Daniel R."/>
            <person name="Simeonova D.D."/>
        </authorList>
    </citation>
    <scope>NUCLEOTIDE SEQUENCE [LARGE SCALE GENOMIC DNA]</scope>
    <source>
        <strain evidence="8 9">KoM1</strain>
    </source>
</reference>
<dbReference type="eggNOG" id="COG0578">
    <property type="taxonomic scope" value="Bacteria"/>
</dbReference>
<evidence type="ECO:0000256" key="1">
    <source>
        <dbReference type="ARBA" id="ARBA00001974"/>
    </source>
</evidence>
<dbReference type="EC" id="1.1.5.3" evidence="8"/>
<dbReference type="EMBL" id="AYLO01000007">
    <property type="protein sequence ID" value="ESS73988.1"/>
    <property type="molecule type" value="Genomic_DNA"/>
</dbReference>
<dbReference type="RefSeq" id="WP_023493060.1">
    <property type="nucleotide sequence ID" value="NZ_AYLO01000007.1"/>
</dbReference>
<keyword evidence="9" id="KW-1185">Reference proteome</keyword>
<feature type="domain" description="FAD dependent oxidoreductase" evidence="6">
    <location>
        <begin position="14"/>
        <end position="339"/>
    </location>
</feature>
<dbReference type="Gene3D" id="3.50.50.60">
    <property type="entry name" value="FAD/NAD(P)-binding domain"/>
    <property type="match status" value="1"/>
</dbReference>
<keyword evidence="5 8" id="KW-0560">Oxidoreductase</keyword>
<evidence type="ECO:0000259" key="6">
    <source>
        <dbReference type="Pfam" id="PF01266"/>
    </source>
</evidence>
<dbReference type="Proteomes" id="UP000017842">
    <property type="component" value="Unassembled WGS sequence"/>
</dbReference>
<dbReference type="InterPro" id="IPR006076">
    <property type="entry name" value="FAD-dep_OxRdtase"/>
</dbReference>
<dbReference type="GO" id="GO:0004368">
    <property type="term" value="F:glycerol-3-phosphate dehydrogenase (quinone) activity"/>
    <property type="evidence" value="ECO:0007669"/>
    <property type="project" value="UniProtKB-EC"/>
</dbReference>
<dbReference type="InterPro" id="IPR036188">
    <property type="entry name" value="FAD/NAD-bd_sf"/>
</dbReference>
<accession>V5CAZ8</accession>
<dbReference type="OrthoDB" id="9766796at2"/>
<dbReference type="InterPro" id="IPR031656">
    <property type="entry name" value="DAO_C"/>
</dbReference>
<dbReference type="SUPFAM" id="SSF54373">
    <property type="entry name" value="FAD-linked reductases, C-terminal domain"/>
    <property type="match status" value="1"/>
</dbReference>
<dbReference type="InterPro" id="IPR000447">
    <property type="entry name" value="G3P_DH_FAD-dep"/>
</dbReference>
<evidence type="ECO:0000313" key="8">
    <source>
        <dbReference type="EMBL" id="ESS73988.1"/>
    </source>
</evidence>
<keyword evidence="3" id="KW-0285">Flavoprotein</keyword>
<proteinExistence type="inferred from homology"/>
<dbReference type="Gene3D" id="1.10.8.870">
    <property type="entry name" value="Alpha-glycerophosphate oxidase, cap domain"/>
    <property type="match status" value="1"/>
</dbReference>
<dbReference type="GO" id="GO:0046168">
    <property type="term" value="P:glycerol-3-phosphate catabolic process"/>
    <property type="evidence" value="ECO:0007669"/>
    <property type="project" value="TreeGrafter"/>
</dbReference>
<dbReference type="Gene3D" id="3.30.9.10">
    <property type="entry name" value="D-Amino Acid Oxidase, subunit A, domain 2"/>
    <property type="match status" value="1"/>
</dbReference>
<keyword evidence="4" id="KW-0274">FAD</keyword>
<evidence type="ECO:0000256" key="4">
    <source>
        <dbReference type="ARBA" id="ARBA00022827"/>
    </source>
</evidence>
<evidence type="ECO:0000256" key="5">
    <source>
        <dbReference type="ARBA" id="ARBA00023002"/>
    </source>
</evidence>
<dbReference type="PANTHER" id="PTHR11985">
    <property type="entry name" value="GLYCEROL-3-PHOSPHATE DEHYDROGENASE"/>
    <property type="match status" value="1"/>
</dbReference>